<organism evidence="5 6">
    <name type="scientific">Collimonas pratensis</name>
    <dbReference type="NCBI Taxonomy" id="279113"/>
    <lineage>
        <taxon>Bacteria</taxon>
        <taxon>Pseudomonadati</taxon>
        <taxon>Pseudomonadota</taxon>
        <taxon>Betaproteobacteria</taxon>
        <taxon>Burkholderiales</taxon>
        <taxon>Oxalobacteraceae</taxon>
        <taxon>Collimonas</taxon>
    </lineage>
</organism>
<dbReference type="PANTHER" id="PTHR43329">
    <property type="entry name" value="EPOXIDE HYDROLASE"/>
    <property type="match status" value="1"/>
</dbReference>
<keyword evidence="3" id="KW-0732">Signal</keyword>
<evidence type="ECO:0000256" key="1">
    <source>
        <dbReference type="ARBA" id="ARBA00010088"/>
    </source>
</evidence>
<evidence type="ECO:0000313" key="6">
    <source>
        <dbReference type="Proteomes" id="UP000074561"/>
    </source>
</evidence>
<sequence>MNMFGKKIAKLLLPFLVLTTAAAASMGKEPEGREIVADLGKIVNPQGIQENYKVKIGGVEQWLYVRGQDRDNPIILFVHGGPASPSAPTMWMYQRPLEEYFTVVNYDQRASGKSYLETDPDAVRASLHIDQYVNDAIDIAQYVSKKYGKKKVILVGHSWGTIIGMKAALARPDLFYAYVGIGQVINVRDNERISFEFGLAQARKEGNQAAVTEMEAIAPYPGTQSITRERIIIARKWAQYYGGLAAYRSDFGYYFNAPLLSPEYDQKAVAAIDQGNMLTLGAVLPEFLEVDLKPIVKFPIPVVMFMGRHDYTTPSQPTEEWLKKVDAPYKKGIWFEHASHLVQFEEPGKTLVSLLTYVRPFATDNPAELRKPSP</sequence>
<dbReference type="KEGG" id="cpra:CPter91_1352"/>
<dbReference type="GO" id="GO:0008233">
    <property type="term" value="F:peptidase activity"/>
    <property type="evidence" value="ECO:0007669"/>
    <property type="project" value="InterPro"/>
</dbReference>
<dbReference type="PRINTS" id="PR00793">
    <property type="entry name" value="PROAMNOPTASE"/>
</dbReference>
<evidence type="ECO:0000259" key="4">
    <source>
        <dbReference type="Pfam" id="PF12697"/>
    </source>
</evidence>
<feature type="chain" id="PRO_5007277442" evidence="3">
    <location>
        <begin position="24"/>
        <end position="374"/>
    </location>
</feature>
<dbReference type="GO" id="GO:0006508">
    <property type="term" value="P:proteolysis"/>
    <property type="evidence" value="ECO:0007669"/>
    <property type="project" value="InterPro"/>
</dbReference>
<proteinExistence type="inferred from homology"/>
<dbReference type="STRING" id="279113.CPter91_1352"/>
<evidence type="ECO:0000256" key="2">
    <source>
        <dbReference type="ARBA" id="ARBA00022801"/>
    </source>
</evidence>
<dbReference type="InterPro" id="IPR029058">
    <property type="entry name" value="AB_hydrolase_fold"/>
</dbReference>
<feature type="domain" description="AB hydrolase-1" evidence="4">
    <location>
        <begin position="75"/>
        <end position="351"/>
    </location>
</feature>
<comment type="similarity">
    <text evidence="1">Belongs to the peptidase S33 family.</text>
</comment>
<name>A0A127Q130_9BURK</name>
<evidence type="ECO:0000313" key="5">
    <source>
        <dbReference type="EMBL" id="AMP03733.1"/>
    </source>
</evidence>
<dbReference type="PATRIC" id="fig|279113.9.peg.1346"/>
<reference evidence="5 6" key="1">
    <citation type="submission" date="2015-11" db="EMBL/GenBank/DDBJ databases">
        <title>Exploring the genomic traits of fungus-feeding bacterial genus Collimonas.</title>
        <authorList>
            <person name="Song C."/>
            <person name="Schmidt R."/>
            <person name="de Jager V."/>
            <person name="Krzyzanowska D."/>
            <person name="Jongedijk E."/>
            <person name="Cankar K."/>
            <person name="Beekwilder J."/>
            <person name="van Veen A."/>
            <person name="de Boer W."/>
            <person name="van Veen J.A."/>
            <person name="Garbeva P."/>
        </authorList>
    </citation>
    <scope>NUCLEOTIDE SEQUENCE [LARGE SCALE GENOMIC DNA]</scope>
    <source>
        <strain evidence="5 6">Ter91</strain>
    </source>
</reference>
<dbReference type="SUPFAM" id="SSF53474">
    <property type="entry name" value="alpha/beta-Hydrolases"/>
    <property type="match status" value="1"/>
</dbReference>
<dbReference type="InterPro" id="IPR000073">
    <property type="entry name" value="AB_hydrolase_1"/>
</dbReference>
<evidence type="ECO:0000256" key="3">
    <source>
        <dbReference type="SAM" id="SignalP"/>
    </source>
</evidence>
<dbReference type="AlphaFoldDB" id="A0A127Q130"/>
<dbReference type="Gene3D" id="3.40.50.1820">
    <property type="entry name" value="alpha/beta hydrolase"/>
    <property type="match status" value="1"/>
</dbReference>
<protein>
    <submittedName>
        <fullName evidence="5">Prolyl oligopeptidase family protein</fullName>
    </submittedName>
</protein>
<keyword evidence="2" id="KW-0378">Hydrolase</keyword>
<gene>
    <name evidence="5" type="ORF">CPter91_1352</name>
</gene>
<feature type="signal peptide" evidence="3">
    <location>
        <begin position="1"/>
        <end position="23"/>
    </location>
</feature>
<dbReference type="InterPro" id="IPR002410">
    <property type="entry name" value="Peptidase_S33"/>
</dbReference>
<dbReference type="Pfam" id="PF12697">
    <property type="entry name" value="Abhydrolase_6"/>
    <property type="match status" value="1"/>
</dbReference>
<accession>A0A127Q130</accession>
<dbReference type="Proteomes" id="UP000074561">
    <property type="component" value="Chromosome"/>
</dbReference>
<dbReference type="EMBL" id="CP013234">
    <property type="protein sequence ID" value="AMP03733.1"/>
    <property type="molecule type" value="Genomic_DNA"/>
</dbReference>